<dbReference type="PROSITE" id="PS50025">
    <property type="entry name" value="LAM_G_DOMAIN"/>
    <property type="match status" value="1"/>
</dbReference>
<feature type="domain" description="PKD" evidence="5">
    <location>
        <begin position="54"/>
        <end position="115"/>
    </location>
</feature>
<evidence type="ECO:0000256" key="1">
    <source>
        <dbReference type="ARBA" id="ARBA00022729"/>
    </source>
</evidence>
<feature type="signal peptide" evidence="3">
    <location>
        <begin position="1"/>
        <end position="24"/>
    </location>
</feature>
<dbReference type="InterPro" id="IPR006558">
    <property type="entry name" value="LamG-like"/>
</dbReference>
<comment type="caution">
    <text evidence="6">The sequence shown here is derived from an EMBL/GenBank/DDBJ whole genome shotgun (WGS) entry which is preliminary data.</text>
</comment>
<dbReference type="Pfam" id="PF13385">
    <property type="entry name" value="Laminin_G_3"/>
    <property type="match status" value="1"/>
</dbReference>
<dbReference type="SUPFAM" id="SSF49899">
    <property type="entry name" value="Concanavalin A-like lectins/glucanases"/>
    <property type="match status" value="1"/>
</dbReference>
<gene>
    <name evidence="6" type="ORF">KEM09_10225</name>
</gene>
<dbReference type="SMART" id="SM00089">
    <property type="entry name" value="PKD"/>
    <property type="match status" value="1"/>
</dbReference>
<evidence type="ECO:0000313" key="7">
    <source>
        <dbReference type="Proteomes" id="UP000721861"/>
    </source>
</evidence>
<dbReference type="InterPro" id="IPR001791">
    <property type="entry name" value="Laminin_G"/>
</dbReference>
<dbReference type="InterPro" id="IPR013320">
    <property type="entry name" value="ConA-like_dom_sf"/>
</dbReference>
<name>A0ABS5KA76_9BACT</name>
<evidence type="ECO:0008006" key="8">
    <source>
        <dbReference type="Google" id="ProtNLM"/>
    </source>
</evidence>
<feature type="chain" id="PRO_5047369137" description="PKD domain-containing protein" evidence="3">
    <location>
        <begin position="25"/>
        <end position="324"/>
    </location>
</feature>
<evidence type="ECO:0000256" key="3">
    <source>
        <dbReference type="SAM" id="SignalP"/>
    </source>
</evidence>
<organism evidence="6 7">
    <name type="scientific">Carboxylicivirga mesophila</name>
    <dbReference type="NCBI Taxonomy" id="1166478"/>
    <lineage>
        <taxon>Bacteria</taxon>
        <taxon>Pseudomonadati</taxon>
        <taxon>Bacteroidota</taxon>
        <taxon>Bacteroidia</taxon>
        <taxon>Marinilabiliales</taxon>
        <taxon>Marinilabiliaceae</taxon>
        <taxon>Carboxylicivirga</taxon>
    </lineage>
</organism>
<evidence type="ECO:0000259" key="5">
    <source>
        <dbReference type="PROSITE" id="PS50093"/>
    </source>
</evidence>
<dbReference type="InterPro" id="IPR000601">
    <property type="entry name" value="PKD_dom"/>
</dbReference>
<evidence type="ECO:0000259" key="4">
    <source>
        <dbReference type="PROSITE" id="PS50025"/>
    </source>
</evidence>
<sequence length="324" mass="34446">MTKLKKFRYIIALSCISLLFIQCSDDETVNLGDKPVADFTADDDDMTVEVGTIVTFTDASTNDPYLYTWRIPGGNPTYDNKSSVAVEFLAEGEQPITLTVRNDAGADEITKIVTVNPLVIPDLEGVTPTVKMTFDNNIENSGSAGGTGSGGSSTYEPRSKFGGMALKLNGTAGQDVLLDNYKGVNGSNARTVACWVKTDATATTALVHWGAAGTYSRASFKLQNSGVIRFEWQGGGMNAATPVNDNAWHHVAYTYDGSTVKLYVDGVLDASVASSTINTGVAGETGIYIGSQLGGSRYIGLIDDVRIYETALDVDQISFLAGIH</sequence>
<dbReference type="SUPFAM" id="SSF49299">
    <property type="entry name" value="PKD domain"/>
    <property type="match status" value="1"/>
</dbReference>
<dbReference type="CDD" id="cd00146">
    <property type="entry name" value="PKD"/>
    <property type="match status" value="1"/>
</dbReference>
<dbReference type="EMBL" id="JAGUCN010000010">
    <property type="protein sequence ID" value="MBS2211782.1"/>
    <property type="molecule type" value="Genomic_DNA"/>
</dbReference>
<dbReference type="Pfam" id="PF00801">
    <property type="entry name" value="PKD"/>
    <property type="match status" value="1"/>
</dbReference>
<keyword evidence="1 3" id="KW-0732">Signal</keyword>
<dbReference type="InterPro" id="IPR013783">
    <property type="entry name" value="Ig-like_fold"/>
</dbReference>
<proteinExistence type="predicted"/>
<keyword evidence="7" id="KW-1185">Reference proteome</keyword>
<keyword evidence="2" id="KW-1015">Disulfide bond</keyword>
<accession>A0ABS5KA76</accession>
<dbReference type="RefSeq" id="WP_212228065.1">
    <property type="nucleotide sequence ID" value="NZ_JAGUCN010000010.1"/>
</dbReference>
<dbReference type="Gene3D" id="2.60.120.200">
    <property type="match status" value="1"/>
</dbReference>
<feature type="domain" description="Laminin G" evidence="4">
    <location>
        <begin position="165"/>
        <end position="324"/>
    </location>
</feature>
<dbReference type="PROSITE" id="PS50093">
    <property type="entry name" value="PKD"/>
    <property type="match status" value="1"/>
</dbReference>
<evidence type="ECO:0000256" key="2">
    <source>
        <dbReference type="ARBA" id="ARBA00023157"/>
    </source>
</evidence>
<dbReference type="SMART" id="SM00560">
    <property type="entry name" value="LamGL"/>
    <property type="match status" value="1"/>
</dbReference>
<reference evidence="6 7" key="1">
    <citation type="journal article" date="2014" name="Int. J. Syst. Evol. Microbiol.">
        <title>Carboxylicivirga gen. nov. in the family Marinilabiliaceae with two novel species, Carboxylicivirga mesophila sp. nov. and Carboxylicivirga taeanensis sp. nov., and reclassification of Cytophaga fermentans as Saccharicrinis fermentans gen. nov., comb. nov.</title>
        <authorList>
            <person name="Yang S.H."/>
            <person name="Seo H.S."/>
            <person name="Woo J.H."/>
            <person name="Oh H.M."/>
            <person name="Jang H."/>
            <person name="Lee J.H."/>
            <person name="Kim S.J."/>
            <person name="Kwon K.K."/>
        </authorList>
    </citation>
    <scope>NUCLEOTIDE SEQUENCE [LARGE SCALE GENOMIC DNA]</scope>
    <source>
        <strain evidence="6 7">JCM 18290</strain>
    </source>
</reference>
<dbReference type="InterPro" id="IPR022409">
    <property type="entry name" value="PKD/Chitinase_dom"/>
</dbReference>
<dbReference type="Gene3D" id="2.60.40.10">
    <property type="entry name" value="Immunoglobulins"/>
    <property type="match status" value="1"/>
</dbReference>
<dbReference type="Proteomes" id="UP000721861">
    <property type="component" value="Unassembled WGS sequence"/>
</dbReference>
<dbReference type="InterPro" id="IPR035986">
    <property type="entry name" value="PKD_dom_sf"/>
</dbReference>
<evidence type="ECO:0000313" key="6">
    <source>
        <dbReference type="EMBL" id="MBS2211782.1"/>
    </source>
</evidence>
<protein>
    <recommendedName>
        <fullName evidence="8">PKD domain-containing protein</fullName>
    </recommendedName>
</protein>